<proteinExistence type="predicted"/>
<dbReference type="InParanoid" id="A9V0E7"/>
<dbReference type="InterPro" id="IPR038607">
    <property type="entry name" value="PhoD-like_sf"/>
</dbReference>
<dbReference type="InterPro" id="IPR029052">
    <property type="entry name" value="Metallo-depent_PP-like"/>
</dbReference>
<dbReference type="InterPro" id="IPR018946">
    <property type="entry name" value="PhoD-like_MPP"/>
</dbReference>
<keyword evidence="5" id="KW-1185">Reference proteome</keyword>
<organism evidence="4 5">
    <name type="scientific">Monosiga brevicollis</name>
    <name type="common">Choanoflagellate</name>
    <dbReference type="NCBI Taxonomy" id="81824"/>
    <lineage>
        <taxon>Eukaryota</taxon>
        <taxon>Choanoflagellata</taxon>
        <taxon>Craspedida</taxon>
        <taxon>Salpingoecidae</taxon>
        <taxon>Monosiga</taxon>
    </lineage>
</organism>
<keyword evidence="1" id="KW-1133">Transmembrane helix</keyword>
<accession>A9V0E7</accession>
<evidence type="ECO:0000256" key="1">
    <source>
        <dbReference type="SAM" id="Phobius"/>
    </source>
</evidence>
<evidence type="ECO:0000313" key="5">
    <source>
        <dbReference type="Proteomes" id="UP000001357"/>
    </source>
</evidence>
<keyword evidence="1" id="KW-0472">Membrane</keyword>
<dbReference type="PANTHER" id="PTHR37031">
    <property type="entry name" value="METALLOPHOSPHATASE BINDING DOMAIN PROTEIN"/>
    <property type="match status" value="1"/>
</dbReference>
<feature type="chain" id="PRO_5002744921" description="PhoD-like phosphatase metallophosphatase domain-containing protein" evidence="2">
    <location>
        <begin position="22"/>
        <end position="542"/>
    </location>
</feature>
<dbReference type="KEGG" id="mbr:MONBRDRAFT_25781"/>
<dbReference type="AlphaFoldDB" id="A9V0E7"/>
<name>A9V0E7_MONBE</name>
<dbReference type="SUPFAM" id="SSF56300">
    <property type="entry name" value="Metallo-dependent phosphatases"/>
    <property type="match status" value="1"/>
</dbReference>
<dbReference type="OMA" id="EHETYPG"/>
<dbReference type="GeneID" id="5891503"/>
<dbReference type="PANTHER" id="PTHR37031:SF2">
    <property type="entry name" value="PHOD-LIKE PHOSPHATASE METALLOPHOSPHATASE DOMAIN-CONTAINING PROTEIN"/>
    <property type="match status" value="1"/>
</dbReference>
<evidence type="ECO:0000259" key="3">
    <source>
        <dbReference type="Pfam" id="PF09423"/>
    </source>
</evidence>
<reference evidence="4 5" key="1">
    <citation type="journal article" date="2008" name="Nature">
        <title>The genome of the choanoflagellate Monosiga brevicollis and the origin of metazoans.</title>
        <authorList>
            <consortium name="JGI Sequencing"/>
            <person name="King N."/>
            <person name="Westbrook M.J."/>
            <person name="Young S.L."/>
            <person name="Kuo A."/>
            <person name="Abedin M."/>
            <person name="Chapman J."/>
            <person name="Fairclough S."/>
            <person name="Hellsten U."/>
            <person name="Isogai Y."/>
            <person name="Letunic I."/>
            <person name="Marr M."/>
            <person name="Pincus D."/>
            <person name="Putnam N."/>
            <person name="Rokas A."/>
            <person name="Wright K.J."/>
            <person name="Zuzow R."/>
            <person name="Dirks W."/>
            <person name="Good M."/>
            <person name="Goodstein D."/>
            <person name="Lemons D."/>
            <person name="Li W."/>
            <person name="Lyons J.B."/>
            <person name="Morris A."/>
            <person name="Nichols S."/>
            <person name="Richter D.J."/>
            <person name="Salamov A."/>
            <person name="Bork P."/>
            <person name="Lim W.A."/>
            <person name="Manning G."/>
            <person name="Miller W.T."/>
            <person name="McGinnis W."/>
            <person name="Shapiro H."/>
            <person name="Tjian R."/>
            <person name="Grigoriev I.V."/>
            <person name="Rokhsar D."/>
        </authorList>
    </citation>
    <scope>NUCLEOTIDE SEQUENCE [LARGE SCALE GENOMIC DNA]</scope>
    <source>
        <strain evidence="5">MX1 / ATCC 50154</strain>
    </source>
</reference>
<gene>
    <name evidence="4" type="ORF">MONBRDRAFT_25781</name>
</gene>
<feature type="transmembrane region" description="Helical" evidence="1">
    <location>
        <begin position="507"/>
        <end position="530"/>
    </location>
</feature>
<sequence length="542" mass="60901">MLSQRSFLCLVLATALCAASSDKDSDAEVNSPIFLVNGRITNQVARVLVDCRHTDPELRKSCSALEYTLDAPDHHTEVVHLTDMPMILKINRLNTCHQYTLTVQVKDQPETAITSHFATPCPDTDHRRMIVVSCDRFADDPNDDAFLEAFADRAGPFDVMFHMGDQIYADKLLKLEAQTIDEAIPLYRDLYREAWSRPVMRRFLSTGSHIMVPDDHDVMNALSPENVLASRDDPYWVAGQRTTYEFQRALWVDVLELSKLSADNIGKEDAHPGVHAFMRVGSTAVAALDTRFYRSYASPKAPYELLGEKQTKSFLTHLHRWVEDTNVNSIVILTGLPLMWPSEMLSHVAFAIEGDKYPMHPTHRENLITILDALHEAQRVKDVILIGGDVHVYSEMQLCRSDDGVQTGCLTSLTSSGLTRSASIISSAKLMLFDSVLYWLQPAFHYFSSDGVHHRWVGRFQQFSVTDNAVILDLNASGTGREHHVVRPFLRPLAFGDQVRKLVFFDISFPLLALLLLALAAKLVGMLAACRCWGASRKVKSE</sequence>
<dbReference type="Proteomes" id="UP000001357">
    <property type="component" value="Unassembled WGS sequence"/>
</dbReference>
<dbReference type="RefSeq" id="XP_001746102.1">
    <property type="nucleotide sequence ID" value="XM_001746050.1"/>
</dbReference>
<dbReference type="STRING" id="81824.A9V0E7"/>
<dbReference type="Gene3D" id="3.60.21.70">
    <property type="entry name" value="PhoD-like phosphatase"/>
    <property type="match status" value="1"/>
</dbReference>
<feature type="domain" description="PhoD-like phosphatase metallophosphatase" evidence="3">
    <location>
        <begin position="130"/>
        <end position="420"/>
    </location>
</feature>
<evidence type="ECO:0000313" key="4">
    <source>
        <dbReference type="EMBL" id="EDQ88997.1"/>
    </source>
</evidence>
<keyword evidence="2" id="KW-0732">Signal</keyword>
<dbReference type="EMBL" id="CH991552">
    <property type="protein sequence ID" value="EDQ88997.1"/>
    <property type="molecule type" value="Genomic_DNA"/>
</dbReference>
<keyword evidence="1" id="KW-0812">Transmembrane</keyword>
<protein>
    <recommendedName>
        <fullName evidence="3">PhoD-like phosphatase metallophosphatase domain-containing protein</fullName>
    </recommendedName>
</protein>
<dbReference type="eggNOG" id="ENOG502S3RM">
    <property type="taxonomic scope" value="Eukaryota"/>
</dbReference>
<evidence type="ECO:0000256" key="2">
    <source>
        <dbReference type="SAM" id="SignalP"/>
    </source>
</evidence>
<dbReference type="Pfam" id="PF09423">
    <property type="entry name" value="PhoD"/>
    <property type="match status" value="1"/>
</dbReference>
<feature type="signal peptide" evidence="2">
    <location>
        <begin position="1"/>
        <end position="21"/>
    </location>
</feature>